<evidence type="ECO:0000313" key="3">
    <source>
        <dbReference type="Proteomes" id="UP000703269"/>
    </source>
</evidence>
<feature type="region of interest" description="Disordered" evidence="1">
    <location>
        <begin position="1105"/>
        <end position="1149"/>
    </location>
</feature>
<feature type="region of interest" description="Disordered" evidence="1">
    <location>
        <begin position="983"/>
        <end position="1077"/>
    </location>
</feature>
<feature type="compositionally biased region" description="Polar residues" evidence="1">
    <location>
        <begin position="1063"/>
        <end position="1077"/>
    </location>
</feature>
<evidence type="ECO:0000256" key="1">
    <source>
        <dbReference type="SAM" id="MobiDB-lite"/>
    </source>
</evidence>
<gene>
    <name evidence="2" type="ORF">PsYK624_129110</name>
</gene>
<feature type="compositionally biased region" description="Polar residues" evidence="1">
    <location>
        <begin position="983"/>
        <end position="994"/>
    </location>
</feature>
<feature type="region of interest" description="Disordered" evidence="1">
    <location>
        <begin position="1225"/>
        <end position="1260"/>
    </location>
</feature>
<proteinExistence type="predicted"/>
<comment type="caution">
    <text evidence="2">The sequence shown here is derived from an EMBL/GenBank/DDBJ whole genome shotgun (WGS) entry which is preliminary data.</text>
</comment>
<organism evidence="2 3">
    <name type="scientific">Phanerochaete sordida</name>
    <dbReference type="NCBI Taxonomy" id="48140"/>
    <lineage>
        <taxon>Eukaryota</taxon>
        <taxon>Fungi</taxon>
        <taxon>Dikarya</taxon>
        <taxon>Basidiomycota</taxon>
        <taxon>Agaricomycotina</taxon>
        <taxon>Agaricomycetes</taxon>
        <taxon>Polyporales</taxon>
        <taxon>Phanerochaetaceae</taxon>
        <taxon>Phanerochaete</taxon>
    </lineage>
</organism>
<reference evidence="2 3" key="1">
    <citation type="submission" date="2021-08" db="EMBL/GenBank/DDBJ databases">
        <title>Draft Genome Sequence of Phanerochaete sordida strain YK-624.</title>
        <authorList>
            <person name="Mori T."/>
            <person name="Dohra H."/>
            <person name="Suzuki T."/>
            <person name="Kawagishi H."/>
            <person name="Hirai H."/>
        </authorList>
    </citation>
    <scope>NUCLEOTIDE SEQUENCE [LARGE SCALE GENOMIC DNA]</scope>
    <source>
        <strain evidence="2 3">YK-624</strain>
    </source>
</reference>
<dbReference type="EMBL" id="BPQB01000063">
    <property type="protein sequence ID" value="GJE96706.1"/>
    <property type="molecule type" value="Genomic_DNA"/>
</dbReference>
<evidence type="ECO:0000313" key="2">
    <source>
        <dbReference type="EMBL" id="GJE96706.1"/>
    </source>
</evidence>
<feature type="region of interest" description="Disordered" evidence="1">
    <location>
        <begin position="1274"/>
        <end position="1348"/>
    </location>
</feature>
<accession>A0A9P3GL24</accession>
<feature type="compositionally biased region" description="Low complexity" evidence="1">
    <location>
        <begin position="1282"/>
        <end position="1307"/>
    </location>
</feature>
<dbReference type="OrthoDB" id="5429442at2759"/>
<name>A0A9P3GL24_9APHY</name>
<sequence>MCIGENNAVHAISYLNAQLRALWDIASQCVSAHGTYLKPDLNYRYSFALTEYFFGKHRSGAQAAVEDMWFHATLEAPTVDFVCNHEATVTVNVGDGHFNLDYLRATDSSSADRSRNQSISNLAATFRVPFRMTGIKGRDTIIGGGENTINMLVFDYNGAKLDHITPQQADYHTQCLETYLHIYLQFLQIAGHHVLFSLPDFNAESQNVTIDFSQAARTLLNIAEIQGVSIEQINQYLNTAWLKTAMLAGAQNGDLVDRPSISLAEYRSTWVGHDEDIQFHLRFGAPHVAALCDEEVLVYFTVDEAFFYDSADFSQKPIKAFDEWKVAVLFNIIRETEDEGKLIRCKIDVQSQRYMPQFSSFKGVVESDEDDTHCMNYIVNFITGEYLSILESANFHIIYLHDIRWPKLSYGFEEQHVDELEVDAEWSRNEVVEDGRTASKTTIWREITQNSDMCGFDQITALSQAAINTHYRSSWTRAGSTAAESTLDALLTKWSYQQSFQADFKPLTVRLRSDGKAIVFLHLKHGFLKPLRNWKPCSDGEEFEFEDWRLAFEVELKMCDHSALTAGDEEWRVGAEWQAAFETSRVCEQFRGHSGVDFKHIYLNFRNVAFLHELSRFEGLFTGQNKRTIDKAQAAVVYLRDHYMKHLAVAGHHILFTIPVLSNPSPELYHCLTSVIFHIYSKKTSSESGSTEQSRAAEPLIIILGMCGNRPMPASALQYSSDWVARSGRFSSLGTAAVSGGHFLKERLLPILARINANTTIIPRFSGVERDRWNLELTCWSDHPERRNEYCAFEPDAGRDLDGSLKFSWQHHDKYHYEHRGGRYTMSGRYSVSCVTENYLEIPTTYKHGTMEIKLGGSINLQLGVETDTLWQSRSAALWQASIAIHSEANGLKVTAVRSQPQFFRPTSQGETYSSLALDPELLLRKTILTTSLDLTHAVDEFKMFAQSWQSCWPGMSAFNLVQPVFNMRGDLLFELQTRATAAVANSSDSSPTSKFKPKHGNRNRGPSQPGLQPYSSARATTPSLSRQPSFEHLHVNTGGMPTQGSISRSGSIGAGLSAGPGTFSNGGSPYPNSYSATSPMVPPFSQSLPRDDFSNHSPPMATINRPMSSAGGRPASSMSNHLRTTTSHSGSDSYMGRTTSYPQVSPEQPDEMPFNGMHGRGMGLSSAHDDFEYGVGGANVHVYGNSTTSVPGIHVTDTASFRQQFAASPPPQPRSPFQQHVVQMAAPRPTSASSMRFHMSGTASGRATPVTQAQTSPQDFASAEGRRMLRDAMKQQAQGVFSPASPPSFTFPGVEMRSSSRASSRSTMKSGGMSGGASFHSSSVEHSRFGTSSPSPATGFTSVTTYE</sequence>
<feature type="compositionally biased region" description="Polar residues" evidence="1">
    <location>
        <begin position="1117"/>
        <end position="1147"/>
    </location>
</feature>
<feature type="compositionally biased region" description="Polar residues" evidence="1">
    <location>
        <begin position="1005"/>
        <end position="1029"/>
    </location>
</feature>
<feature type="compositionally biased region" description="Polar residues" evidence="1">
    <location>
        <begin position="1330"/>
        <end position="1348"/>
    </location>
</feature>
<keyword evidence="3" id="KW-1185">Reference proteome</keyword>
<protein>
    <submittedName>
        <fullName evidence="2">Uncharacterized protein</fullName>
    </submittedName>
</protein>
<feature type="compositionally biased region" description="Polar residues" evidence="1">
    <location>
        <begin position="1242"/>
        <end position="1260"/>
    </location>
</feature>
<dbReference type="Proteomes" id="UP000703269">
    <property type="component" value="Unassembled WGS sequence"/>
</dbReference>